<evidence type="ECO:0000256" key="5">
    <source>
        <dbReference type="ARBA" id="ARBA00022777"/>
    </source>
</evidence>
<organism evidence="12 13">
    <name type="scientific">Dyella flagellata</name>
    <dbReference type="NCBI Taxonomy" id="1867833"/>
    <lineage>
        <taxon>Bacteria</taxon>
        <taxon>Pseudomonadati</taxon>
        <taxon>Pseudomonadota</taxon>
        <taxon>Gammaproteobacteria</taxon>
        <taxon>Lysobacterales</taxon>
        <taxon>Rhodanobacteraceae</taxon>
        <taxon>Dyella</taxon>
    </lineage>
</organism>
<evidence type="ECO:0000313" key="12">
    <source>
        <dbReference type="EMBL" id="GLQ87824.1"/>
    </source>
</evidence>
<feature type="domain" description="Response regulatory" evidence="10">
    <location>
        <begin position="873"/>
        <end position="992"/>
    </location>
</feature>
<dbReference type="Pfam" id="PF02518">
    <property type="entry name" value="HATPase_c"/>
    <property type="match status" value="1"/>
</dbReference>
<dbReference type="SMART" id="SM00091">
    <property type="entry name" value="PAS"/>
    <property type="match status" value="1"/>
</dbReference>
<dbReference type="PROSITE" id="PS50110">
    <property type="entry name" value="RESPONSE_REGULATORY"/>
    <property type="match status" value="1"/>
</dbReference>
<dbReference type="PROSITE" id="PS50112">
    <property type="entry name" value="PAS"/>
    <property type="match status" value="1"/>
</dbReference>
<evidence type="ECO:0000256" key="1">
    <source>
        <dbReference type="ARBA" id="ARBA00000085"/>
    </source>
</evidence>
<evidence type="ECO:0000256" key="7">
    <source>
        <dbReference type="SAM" id="Phobius"/>
    </source>
</evidence>
<dbReference type="SMART" id="SM00388">
    <property type="entry name" value="HisKA"/>
    <property type="match status" value="1"/>
</dbReference>
<dbReference type="InterPro" id="IPR013655">
    <property type="entry name" value="PAS_fold_3"/>
</dbReference>
<dbReference type="InterPro" id="IPR013656">
    <property type="entry name" value="PAS_4"/>
</dbReference>
<dbReference type="Pfam" id="PF00512">
    <property type="entry name" value="HisKA"/>
    <property type="match status" value="1"/>
</dbReference>
<dbReference type="InterPro" id="IPR000014">
    <property type="entry name" value="PAS"/>
</dbReference>
<dbReference type="SUPFAM" id="SSF47226">
    <property type="entry name" value="Histidine-containing phosphotransfer domain, HPT domain"/>
    <property type="match status" value="1"/>
</dbReference>
<dbReference type="SUPFAM" id="SSF53850">
    <property type="entry name" value="Periplasmic binding protein-like II"/>
    <property type="match status" value="1"/>
</dbReference>
<dbReference type="SMART" id="SM00448">
    <property type="entry name" value="REC"/>
    <property type="match status" value="1"/>
</dbReference>
<reference evidence="13" key="1">
    <citation type="journal article" date="2019" name="Int. J. Syst. Evol. Microbiol.">
        <title>The Global Catalogue of Microorganisms (GCM) 10K type strain sequencing project: providing services to taxonomists for standard genome sequencing and annotation.</title>
        <authorList>
            <consortium name="The Broad Institute Genomics Platform"/>
            <consortium name="The Broad Institute Genome Sequencing Center for Infectious Disease"/>
            <person name="Wu L."/>
            <person name="Ma J."/>
        </authorList>
    </citation>
    <scope>NUCLEOTIDE SEQUENCE [LARGE SCALE GENOMIC DNA]</scope>
    <source>
        <strain evidence="13">NBRC 111981</strain>
    </source>
</reference>
<dbReference type="EMBL" id="BSOA01000012">
    <property type="protein sequence ID" value="GLQ87824.1"/>
    <property type="molecule type" value="Genomic_DNA"/>
</dbReference>
<dbReference type="PROSITE" id="PS50109">
    <property type="entry name" value="HIS_KIN"/>
    <property type="match status" value="1"/>
</dbReference>
<dbReference type="InterPro" id="IPR001789">
    <property type="entry name" value="Sig_transdc_resp-reg_receiver"/>
</dbReference>
<proteinExistence type="predicted"/>
<evidence type="ECO:0000256" key="2">
    <source>
        <dbReference type="ARBA" id="ARBA00012438"/>
    </source>
</evidence>
<evidence type="ECO:0000256" key="4">
    <source>
        <dbReference type="ARBA" id="ARBA00022679"/>
    </source>
</evidence>
<keyword evidence="3 6" id="KW-0597">Phosphoprotein</keyword>
<dbReference type="SUPFAM" id="SSF55785">
    <property type="entry name" value="PYP-like sensor domain (PAS domain)"/>
    <property type="match status" value="2"/>
</dbReference>
<dbReference type="CDD" id="cd17546">
    <property type="entry name" value="REC_hyHK_CKI1_RcsC-like"/>
    <property type="match status" value="1"/>
</dbReference>
<dbReference type="CDD" id="cd00082">
    <property type="entry name" value="HisKA"/>
    <property type="match status" value="1"/>
</dbReference>
<keyword evidence="7" id="KW-1133">Transmembrane helix</keyword>
<dbReference type="InterPro" id="IPR001638">
    <property type="entry name" value="Solute-binding_3/MltF_N"/>
</dbReference>
<sequence>MKFQDMMRRLRRAGILALCACALAGPTLARAQFVEDPQHAANYDLHIPLTAQERAYLASLPTLRVGMDPNWSPYAFVNRKGQLDGISANYLNYVTKSLHIKVERVDTKSWSETVRAANDGQIDVLMAVSSSSQLTAPFVQTQAYINYPEVIVARNGRRLEDIHDLDGLKIAQVDNGGTGPSPGLDTSVGFHRMLVQSVQEGLRLVASGQVDAFVGNLGVAQRLIHQNYAGVLYVSGATGYSRSLSIGLAPQYEPLRLLMDRALKAIPEEDRERIQNTWLPASLEYGVPRRTLWEVLTPIGVVILVSIIVLGLIIAYLRREIYQRRRAQQELQYQNRFLESLMATLPVPVYVKDLQGRYIMVNPAFQKIVGRQAGELIGRTATEVHPMHTASNDRLETLTSEVLSTGRLAHGELQYRSNSGDLHDVIYWLQMVHEEKQRPRAMLGILVDVSALRAMERQQRALKRQLIELTQMVPAVLFQMRYVPGVGFTPVFINHYAETLTGFLQQELMSDSARWLPLVTPAARWRLWRALLRARRNHADVEQELVLTREDGSQVWVRLEAVCHQSTEEGCIYTGYLGDVTQFKLQAESLAQAKQQAEQAARVKDVFLATMSHEIRTPMSGVIGVLELMGRSRMHPDDQHLLDMARGAAVTLLRILNDVLDFARSQSNQLTIDPRPFSVHRVIDGVVGLFAPEIRKKGLRFDILVSSLVAASHIGDEQRLTQVLMNLVGNALKFTDVGSIEVTVQAQPIDPLVQTQELVITVRDTGVGIDEAEQLRLFEPFVQAEGSHRGGTGLGLVICKRLIQAMGGDIRLRSARGKGTSVEVTLALPANGSALDDTKEVAYTMTVDTGQSSANAAQPPPNARPAWNIPASSILLVEDQALNRELLERQLQALGVDAFDVASDGLQAWKACEKQAYSLVITDCAMPEMDGETLIRQIRARELGTAKRSYVVALTANAMEPQHKACLEAGADAVVLKPMDVEQLRTLLKQVFGPAALMSPLALPPASIPAEEWPWLRERILTDLQKELQVASGAISGQDWKRAWNAVHRILGVARLFKLTGIVALASAIQEELDKQDTSGVVIKPLEDAILALTAAARANRCSLPSS</sequence>
<accession>A0ABQ5X878</accession>
<dbReference type="CDD" id="cd16922">
    <property type="entry name" value="HATPase_EvgS-ArcB-TorS-like"/>
    <property type="match status" value="1"/>
</dbReference>
<feature type="signal peptide" evidence="8">
    <location>
        <begin position="1"/>
        <end position="31"/>
    </location>
</feature>
<dbReference type="Gene3D" id="3.40.190.10">
    <property type="entry name" value="Periplasmic binding protein-like II"/>
    <property type="match status" value="2"/>
</dbReference>
<dbReference type="PANTHER" id="PTHR43047">
    <property type="entry name" value="TWO-COMPONENT HISTIDINE PROTEIN KINASE"/>
    <property type="match status" value="1"/>
</dbReference>
<dbReference type="Proteomes" id="UP001156627">
    <property type="component" value="Unassembled WGS sequence"/>
</dbReference>
<feature type="domain" description="Histidine kinase" evidence="9">
    <location>
        <begin position="610"/>
        <end position="830"/>
    </location>
</feature>
<dbReference type="Gene3D" id="1.20.120.160">
    <property type="entry name" value="HPT domain"/>
    <property type="match status" value="1"/>
</dbReference>
<dbReference type="InterPro" id="IPR003661">
    <property type="entry name" value="HisK_dim/P_dom"/>
</dbReference>
<dbReference type="SUPFAM" id="SSF47384">
    <property type="entry name" value="Homodimeric domain of signal transducing histidine kinase"/>
    <property type="match status" value="1"/>
</dbReference>
<keyword evidence="7" id="KW-0812">Transmembrane</keyword>
<dbReference type="InterPro" id="IPR036890">
    <property type="entry name" value="HATPase_C_sf"/>
</dbReference>
<evidence type="ECO:0000256" key="6">
    <source>
        <dbReference type="PROSITE-ProRule" id="PRU00169"/>
    </source>
</evidence>
<comment type="caution">
    <text evidence="12">The sequence shown here is derived from an EMBL/GenBank/DDBJ whole genome shotgun (WGS) entry which is preliminary data.</text>
</comment>
<dbReference type="InterPro" id="IPR005467">
    <property type="entry name" value="His_kinase_dom"/>
</dbReference>
<dbReference type="InterPro" id="IPR011006">
    <property type="entry name" value="CheY-like_superfamily"/>
</dbReference>
<comment type="catalytic activity">
    <reaction evidence="1">
        <text>ATP + protein L-histidine = ADP + protein N-phospho-L-histidine.</text>
        <dbReference type="EC" id="2.7.13.3"/>
    </reaction>
</comment>
<dbReference type="InterPro" id="IPR003594">
    <property type="entry name" value="HATPase_dom"/>
</dbReference>
<dbReference type="Pfam" id="PF00072">
    <property type="entry name" value="Response_reg"/>
    <property type="match status" value="1"/>
</dbReference>
<keyword evidence="5" id="KW-0418">Kinase</keyword>
<dbReference type="NCBIfam" id="TIGR00229">
    <property type="entry name" value="sensory_box"/>
    <property type="match status" value="1"/>
</dbReference>
<evidence type="ECO:0000256" key="8">
    <source>
        <dbReference type="SAM" id="SignalP"/>
    </source>
</evidence>
<dbReference type="Gene3D" id="3.30.565.10">
    <property type="entry name" value="Histidine kinase-like ATPase, C-terminal domain"/>
    <property type="match status" value="1"/>
</dbReference>
<dbReference type="Pfam" id="PF00497">
    <property type="entry name" value="SBP_bac_3"/>
    <property type="match status" value="1"/>
</dbReference>
<dbReference type="SMART" id="SM00387">
    <property type="entry name" value="HATPase_c"/>
    <property type="match status" value="1"/>
</dbReference>
<protein>
    <recommendedName>
        <fullName evidence="2">histidine kinase</fullName>
        <ecNumber evidence="2">2.7.13.3</ecNumber>
    </recommendedName>
</protein>
<keyword evidence="7" id="KW-0472">Membrane</keyword>
<dbReference type="Pfam" id="PF08447">
    <property type="entry name" value="PAS_3"/>
    <property type="match status" value="1"/>
</dbReference>
<dbReference type="InterPro" id="IPR004358">
    <property type="entry name" value="Sig_transdc_His_kin-like_C"/>
</dbReference>
<keyword evidence="13" id="KW-1185">Reference proteome</keyword>
<dbReference type="InterPro" id="IPR035965">
    <property type="entry name" value="PAS-like_dom_sf"/>
</dbReference>
<dbReference type="CDD" id="cd01007">
    <property type="entry name" value="PBP2_BvgS_HisK_like"/>
    <property type="match status" value="1"/>
</dbReference>
<evidence type="ECO:0000259" key="9">
    <source>
        <dbReference type="PROSITE" id="PS50109"/>
    </source>
</evidence>
<evidence type="ECO:0000313" key="13">
    <source>
        <dbReference type="Proteomes" id="UP001156627"/>
    </source>
</evidence>
<feature type="transmembrane region" description="Helical" evidence="7">
    <location>
        <begin position="295"/>
        <end position="317"/>
    </location>
</feature>
<dbReference type="PRINTS" id="PR00344">
    <property type="entry name" value="BCTRLSENSOR"/>
</dbReference>
<dbReference type="Gene3D" id="3.30.450.20">
    <property type="entry name" value="PAS domain"/>
    <property type="match status" value="2"/>
</dbReference>
<feature type="modified residue" description="4-aspartylphosphate" evidence="6">
    <location>
        <position position="923"/>
    </location>
</feature>
<dbReference type="EC" id="2.7.13.3" evidence="2"/>
<dbReference type="SMART" id="SM00062">
    <property type="entry name" value="PBPb"/>
    <property type="match status" value="1"/>
</dbReference>
<dbReference type="InterPro" id="IPR036097">
    <property type="entry name" value="HisK_dim/P_sf"/>
</dbReference>
<dbReference type="CDD" id="cd00130">
    <property type="entry name" value="PAS"/>
    <property type="match status" value="2"/>
</dbReference>
<dbReference type="PANTHER" id="PTHR43047:SF64">
    <property type="entry name" value="HISTIDINE KINASE CONTAINING CHEY-HOMOLOGOUS RECEIVER DOMAIN AND PAS DOMAIN-RELATED"/>
    <property type="match status" value="1"/>
</dbReference>
<keyword evidence="8" id="KW-0732">Signal</keyword>
<feature type="domain" description="PAS" evidence="11">
    <location>
        <begin position="334"/>
        <end position="406"/>
    </location>
</feature>
<name>A0ABQ5X878_9GAMM</name>
<dbReference type="Pfam" id="PF08448">
    <property type="entry name" value="PAS_4"/>
    <property type="match status" value="1"/>
</dbReference>
<keyword evidence="4" id="KW-0808">Transferase</keyword>
<evidence type="ECO:0000259" key="11">
    <source>
        <dbReference type="PROSITE" id="PS50112"/>
    </source>
</evidence>
<dbReference type="SUPFAM" id="SSF52172">
    <property type="entry name" value="CheY-like"/>
    <property type="match status" value="1"/>
</dbReference>
<dbReference type="SUPFAM" id="SSF55874">
    <property type="entry name" value="ATPase domain of HSP90 chaperone/DNA topoisomerase II/histidine kinase"/>
    <property type="match status" value="1"/>
</dbReference>
<dbReference type="InterPro" id="IPR036641">
    <property type="entry name" value="HPT_dom_sf"/>
</dbReference>
<gene>
    <name evidence="12" type="ORF">GCM10007898_13920</name>
</gene>
<dbReference type="Gene3D" id="3.40.50.2300">
    <property type="match status" value="1"/>
</dbReference>
<evidence type="ECO:0000256" key="3">
    <source>
        <dbReference type="ARBA" id="ARBA00022553"/>
    </source>
</evidence>
<dbReference type="Gene3D" id="1.10.287.130">
    <property type="match status" value="1"/>
</dbReference>
<evidence type="ECO:0000259" key="10">
    <source>
        <dbReference type="PROSITE" id="PS50110"/>
    </source>
</evidence>
<feature type="chain" id="PRO_5045591761" description="histidine kinase" evidence="8">
    <location>
        <begin position="32"/>
        <end position="1107"/>
    </location>
</feature>